<organism evidence="2 3">
    <name type="scientific">Saccharopolyspora rectivirgula</name>
    <dbReference type="NCBI Taxonomy" id="28042"/>
    <lineage>
        <taxon>Bacteria</taxon>
        <taxon>Bacillati</taxon>
        <taxon>Actinomycetota</taxon>
        <taxon>Actinomycetes</taxon>
        <taxon>Pseudonocardiales</taxon>
        <taxon>Pseudonocardiaceae</taxon>
        <taxon>Saccharopolyspora</taxon>
    </lineage>
</organism>
<feature type="compositionally biased region" description="Pro residues" evidence="1">
    <location>
        <begin position="213"/>
        <end position="228"/>
    </location>
</feature>
<gene>
    <name evidence="2" type="ORF">GU90_15830</name>
</gene>
<evidence type="ECO:0000313" key="2">
    <source>
        <dbReference type="EMBL" id="KEI43512.1"/>
    </source>
</evidence>
<keyword evidence="3" id="KW-1185">Reference proteome</keyword>
<evidence type="ECO:0000313" key="3">
    <source>
        <dbReference type="Proteomes" id="UP000031419"/>
    </source>
</evidence>
<proteinExistence type="predicted"/>
<dbReference type="Proteomes" id="UP000031419">
    <property type="component" value="Unassembled WGS sequence"/>
</dbReference>
<feature type="region of interest" description="Disordered" evidence="1">
    <location>
        <begin position="33"/>
        <end position="303"/>
    </location>
</feature>
<protein>
    <submittedName>
        <fullName evidence="2">Uncharacterized protein</fullName>
    </submittedName>
</protein>
<dbReference type="EMBL" id="JNVU01000038">
    <property type="protein sequence ID" value="KEI43512.1"/>
    <property type="molecule type" value="Genomic_DNA"/>
</dbReference>
<evidence type="ECO:0000256" key="1">
    <source>
        <dbReference type="SAM" id="MobiDB-lite"/>
    </source>
</evidence>
<sequence>MRFDLRSEFAALAAEPHPFALWERVEQLGDRFERFYQAAPRPARPMPDPRPPQQPADSDSAGPVGDRPSPPTPGGRPPTEFSGSLLDSSARPGGVRFGGTLDLPTPDEREPGPRISADGVLSMPPEQAGGGQHEAPAEPTVPVRREELPTGAHRDEPTTGVQRDELLAPPPVPDSGLLAPSEPPGHAAPPGDDAQVAPEPEEPPRSADRVQLAPPPPPGDLAPPPPPADVAEPEAFGGTPPWMPGQPEAVRPPQQFQQPPREGGAAEEVPPPAAGQPPVASGPDVPDVEVTHQLPRVDAAQPP</sequence>
<dbReference type="AlphaFoldDB" id="A0A073AWR2"/>
<feature type="compositionally biased region" description="Pro residues" evidence="1">
    <location>
        <begin position="42"/>
        <end position="54"/>
    </location>
</feature>
<accession>A0A073AWR2</accession>
<reference evidence="2 3" key="1">
    <citation type="submission" date="2014-06" db="EMBL/GenBank/DDBJ databases">
        <title>Saccharopolyspora rectivirgula DSM-43113 Genome sequencing.</title>
        <authorList>
            <person name="Barrera C."/>
            <person name="Millon L."/>
            <person name="Rognon B."/>
            <person name="Zaugg C."/>
            <person name="Monod M."/>
        </authorList>
    </citation>
    <scope>NUCLEOTIDE SEQUENCE [LARGE SCALE GENOMIC DNA]</scope>
    <source>
        <strain evidence="2 3">DSM 43113</strain>
    </source>
</reference>
<feature type="non-terminal residue" evidence="2">
    <location>
        <position position="303"/>
    </location>
</feature>
<feature type="compositionally biased region" description="Low complexity" evidence="1">
    <location>
        <begin position="252"/>
        <end position="268"/>
    </location>
</feature>
<name>A0A073AWR2_9PSEU</name>
<feature type="compositionally biased region" description="Basic and acidic residues" evidence="1">
    <location>
        <begin position="143"/>
        <end position="166"/>
    </location>
</feature>
<comment type="caution">
    <text evidence="2">The sequence shown here is derived from an EMBL/GenBank/DDBJ whole genome shotgun (WGS) entry which is preliminary data.</text>
</comment>